<dbReference type="OrthoDB" id="93282at2157"/>
<sequence length="449" mass="49313">MSRIIRILLMLPLITLLIATYASAEWAPPGNGMVVVLTDEHGKVLRGFSGDYEVQVQVDVATPSGIKPLGHYRIKRSGFWKFDTTGSVLTVKGLRKVLPRITEEKRYGVRFSVWIVDRENGVLHRGIGSTFLSAADLGGVSKRVKVAIFEEEPLPKPAREGGYYYEWRPADDSWEASRYLKVPLLIIDNRDGKGKLQGSISLDGEYRTQFSATLAYGTDLEAKFGNGDPVKALSSAVTIYGKRWVPMEGKYYFYRAVDVPKGDVGYVYLWARPYYRHEKEYICAEGMGAYGCSETGKERIDVGIYDVKAEKGANGYIIDGGTALGSPSFGQAFFSFTREYIRYPLRSNEGVSMRYLFSGMGGSCGVRFGVGVPVGAIAVAFGAPAPVAGLVASVQYEKAGSVSIGGGIQNYEQPITLRAFKSPQRYRFKTGWFSSCSVGVPFGLYVRGG</sequence>
<keyword evidence="2" id="KW-1185">Reference proteome</keyword>
<dbReference type="KEGG" id="tce:A3L02_00550"/>
<evidence type="ECO:0000313" key="1">
    <source>
        <dbReference type="EMBL" id="ASI98164.1"/>
    </source>
</evidence>
<protein>
    <submittedName>
        <fullName evidence="1">Uncharacterized protein</fullName>
    </submittedName>
</protein>
<name>A0A218NZP6_THECE</name>
<proteinExistence type="predicted"/>
<reference evidence="1 2" key="1">
    <citation type="submission" date="2016-03" db="EMBL/GenBank/DDBJ databases">
        <title>Complete genome sequence of Thermococcus celer.</title>
        <authorList>
            <person name="Oger P.M."/>
        </authorList>
    </citation>
    <scope>NUCLEOTIDE SEQUENCE [LARGE SCALE GENOMIC DNA]</scope>
    <source>
        <strain evidence="1 2">Vu 13</strain>
    </source>
</reference>
<gene>
    <name evidence="1" type="ORF">A3L02_00550</name>
</gene>
<dbReference type="EMBL" id="CP014854">
    <property type="protein sequence ID" value="ASI98164.1"/>
    <property type="molecule type" value="Genomic_DNA"/>
</dbReference>
<organism evidence="1 2">
    <name type="scientific">Thermococcus celer Vu 13 = JCM 8558</name>
    <dbReference type="NCBI Taxonomy" id="1293037"/>
    <lineage>
        <taxon>Archaea</taxon>
        <taxon>Methanobacteriati</taxon>
        <taxon>Methanobacteriota</taxon>
        <taxon>Thermococci</taxon>
        <taxon>Thermococcales</taxon>
        <taxon>Thermococcaceae</taxon>
        <taxon>Thermococcus</taxon>
    </lineage>
</organism>
<evidence type="ECO:0000313" key="2">
    <source>
        <dbReference type="Proteomes" id="UP000197156"/>
    </source>
</evidence>
<dbReference type="AlphaFoldDB" id="A0A218NZP6"/>
<dbReference type="Proteomes" id="UP000197156">
    <property type="component" value="Chromosome"/>
</dbReference>
<accession>A0A218NZP6</accession>